<dbReference type="InterPro" id="IPR048406">
    <property type="entry name" value="GldM_Ig-like-2"/>
</dbReference>
<keyword evidence="6" id="KW-1185">Reference proteome</keyword>
<evidence type="ECO:0000259" key="3">
    <source>
        <dbReference type="Pfam" id="PF21601"/>
    </source>
</evidence>
<protein>
    <submittedName>
        <fullName evidence="5">Gliding motility protein GldM</fullName>
    </submittedName>
</protein>
<dbReference type="Pfam" id="PF21601">
    <property type="entry name" value="GldM_2nd"/>
    <property type="match status" value="1"/>
</dbReference>
<accession>A0ABP8GCX9</accession>
<dbReference type="InterPro" id="IPR048405">
    <property type="entry name" value="GldM_Ig-like-1"/>
</dbReference>
<organism evidence="5 6">
    <name type="scientific">Flaviaesturariibacter amylovorans</name>
    <dbReference type="NCBI Taxonomy" id="1084520"/>
    <lineage>
        <taxon>Bacteria</taxon>
        <taxon>Pseudomonadati</taxon>
        <taxon>Bacteroidota</taxon>
        <taxon>Chitinophagia</taxon>
        <taxon>Chitinophagales</taxon>
        <taxon>Chitinophagaceae</taxon>
        <taxon>Flaviaestuariibacter</taxon>
    </lineage>
</organism>
<sequence length="508" mass="54589">MINLMYLVLTALLALNVSAEILNAFKTVNRSLAKTNETMNASTSAVMGSFEELRKDPNTRVKAELWLPKAQSVISEAKIVNDLIQNFKDSILNKAGFDRANPDKPYKEDNQDIATHFMVEQKNGERLRAALENFKNKMMALAPNTGNKEADDKVRSDINEYLKQIDLVPPPSKTGTQKPSWSDAYFHMVPTVASITILSKFQNDVKTVENRMATLFHEQVGKVVVRYDAFAAIVGQSSNYIMPGGKITVNAGVGAFSKAAAPQITINGQSAPLGPDGQAQLDVAGGALGKHAVPVVIRFVDQDGKPQTVTKNVEYTVGQANASIALDKMNVLYRDIANPITVAASGGGDDRISVAITNGRLEKTGAGKYNAFVSGGNEATITVSVDGKAAGASQFRVRDIPKPTASVGGYASGDNVNAGAFRAQPGVIAWIKDFPFEIKYTVTSFTISTDGDDGDIVDAKVSGNQWGAAARNVMAQVKPGKTVYIDEIRAQAENGKSFKLPSLVYYIK</sequence>
<evidence type="ECO:0000259" key="4">
    <source>
        <dbReference type="Pfam" id="PF21602"/>
    </source>
</evidence>
<name>A0ABP8GCX9_9BACT</name>
<gene>
    <name evidence="5" type="primary">gldM</name>
    <name evidence="5" type="ORF">GCM10023184_08130</name>
</gene>
<evidence type="ECO:0000313" key="6">
    <source>
        <dbReference type="Proteomes" id="UP001501725"/>
    </source>
</evidence>
<dbReference type="InterPro" id="IPR022719">
    <property type="entry name" value="Motility-assoc_prot_GldM_C"/>
</dbReference>
<comment type="caution">
    <text evidence="5">The sequence shown here is derived from an EMBL/GenBank/DDBJ whole genome shotgun (WGS) entry which is preliminary data.</text>
</comment>
<evidence type="ECO:0000313" key="5">
    <source>
        <dbReference type="EMBL" id="GAA4322010.1"/>
    </source>
</evidence>
<feature type="domain" description="Gliding motility-associated protein GldM N-terminal" evidence="2">
    <location>
        <begin position="20"/>
        <end position="212"/>
    </location>
</feature>
<dbReference type="Pfam" id="PF12080">
    <property type="entry name" value="GldM_4th"/>
    <property type="match status" value="1"/>
</dbReference>
<feature type="domain" description="Gliding motility-associated protein GldM second immunoglobulin-like" evidence="4">
    <location>
        <begin position="322"/>
        <end position="398"/>
    </location>
</feature>
<dbReference type="InterPro" id="IPR022720">
    <property type="entry name" value="Motility-assoc_prot_GldM_N"/>
</dbReference>
<dbReference type="Proteomes" id="UP001501725">
    <property type="component" value="Unassembled WGS sequence"/>
</dbReference>
<dbReference type="Pfam" id="PF21602">
    <property type="entry name" value="GldM_3rd"/>
    <property type="match status" value="1"/>
</dbReference>
<proteinExistence type="predicted"/>
<dbReference type="InterPro" id="IPR019859">
    <property type="entry name" value="Motility-assoc_prot_GldM"/>
</dbReference>
<dbReference type="NCBIfam" id="TIGR03517">
    <property type="entry name" value="GldM_gliding"/>
    <property type="match status" value="1"/>
</dbReference>
<dbReference type="Pfam" id="PF12081">
    <property type="entry name" value="GldM_1st"/>
    <property type="match status" value="1"/>
</dbReference>
<feature type="domain" description="Gliding motility-associated protein GldM first immunoglobulin-like" evidence="3">
    <location>
        <begin position="224"/>
        <end position="318"/>
    </location>
</feature>
<evidence type="ECO:0000259" key="1">
    <source>
        <dbReference type="Pfam" id="PF12080"/>
    </source>
</evidence>
<evidence type="ECO:0000259" key="2">
    <source>
        <dbReference type="Pfam" id="PF12081"/>
    </source>
</evidence>
<reference evidence="6" key="1">
    <citation type="journal article" date="2019" name="Int. J. Syst. Evol. Microbiol.">
        <title>The Global Catalogue of Microorganisms (GCM) 10K type strain sequencing project: providing services to taxonomists for standard genome sequencing and annotation.</title>
        <authorList>
            <consortium name="The Broad Institute Genomics Platform"/>
            <consortium name="The Broad Institute Genome Sequencing Center for Infectious Disease"/>
            <person name="Wu L."/>
            <person name="Ma J."/>
        </authorList>
    </citation>
    <scope>NUCLEOTIDE SEQUENCE [LARGE SCALE GENOMIC DNA]</scope>
    <source>
        <strain evidence="6">JCM 17919</strain>
    </source>
</reference>
<feature type="domain" description="Gliding motility-associated protein GldM C-terminal" evidence="1">
    <location>
        <begin position="401"/>
        <end position="502"/>
    </location>
</feature>
<dbReference type="EMBL" id="BAABGY010000002">
    <property type="protein sequence ID" value="GAA4322010.1"/>
    <property type="molecule type" value="Genomic_DNA"/>
</dbReference>